<keyword evidence="1" id="KW-0560">Oxidoreductase</keyword>
<evidence type="ECO:0000256" key="1">
    <source>
        <dbReference type="ARBA" id="ARBA00023002"/>
    </source>
</evidence>
<feature type="domain" description="D-isomer specific 2-hydroxyacid dehydrogenase NAD-binding" evidence="3">
    <location>
        <begin position="104"/>
        <end position="274"/>
    </location>
</feature>
<proteinExistence type="predicted"/>
<reference evidence="4 5" key="1">
    <citation type="submission" date="2016-07" db="EMBL/GenBank/DDBJ databases">
        <authorList>
            <person name="Townsley L."/>
            <person name="Shank E.A."/>
        </authorList>
    </citation>
    <scope>NUCLEOTIDE SEQUENCE [LARGE SCALE GENOMIC DNA]</scope>
    <source>
        <strain evidence="4 5">CH01</strain>
    </source>
</reference>
<dbReference type="CDD" id="cd05300">
    <property type="entry name" value="2-Hacid_dh_1"/>
    <property type="match status" value="1"/>
</dbReference>
<organism evidence="4 5">
    <name type="scientific">Gottfriedia luciferensis</name>
    <dbReference type="NCBI Taxonomy" id="178774"/>
    <lineage>
        <taxon>Bacteria</taxon>
        <taxon>Bacillati</taxon>
        <taxon>Bacillota</taxon>
        <taxon>Bacilli</taxon>
        <taxon>Bacillales</taxon>
        <taxon>Bacillaceae</taxon>
        <taxon>Gottfriedia</taxon>
    </lineage>
</organism>
<sequence>MEIQRILVTSRIHHKLKDLIESHNLSKQFRFLPEDEVTKEDYEWADTFVGFRPTPNFEFGNIKWVHSLAAGVDSFMKINWKNDVLLTRTIDVFGPKMSQYCLSYILQDTQLHEQFSNLQNENKWEFHIPKSLEDQKVVIYGTGEIGGHIGKVLSSLGMKVYGVSMSGNKKQYFEKIVPFQEASTILDHTDWIISVLPSTNETKNILDKNTFKLLNNVGFINVGRGATVCEDSLKEALNNGNIRKAILDVFAVEPLPADSELWQMPNVKITPHISAVTLPNDGVKCFVNTLSTLENNEKLRNVVKIEKGY</sequence>
<dbReference type="EMBL" id="MDKC01000001">
    <property type="protein sequence ID" value="ODG93863.1"/>
    <property type="molecule type" value="Genomic_DNA"/>
</dbReference>
<accession>A0ABX2ZVP8</accession>
<protein>
    <recommendedName>
        <fullName evidence="3">D-isomer specific 2-hydroxyacid dehydrogenase NAD-binding domain-containing protein</fullName>
    </recommendedName>
</protein>
<dbReference type="PANTHER" id="PTHR43333:SF1">
    <property type="entry name" value="D-ISOMER SPECIFIC 2-HYDROXYACID DEHYDROGENASE NAD-BINDING DOMAIN-CONTAINING PROTEIN"/>
    <property type="match status" value="1"/>
</dbReference>
<evidence type="ECO:0000259" key="3">
    <source>
        <dbReference type="Pfam" id="PF02826"/>
    </source>
</evidence>
<evidence type="ECO:0000313" key="5">
    <source>
        <dbReference type="Proteomes" id="UP000094580"/>
    </source>
</evidence>
<name>A0ABX2ZVP8_9BACI</name>
<keyword evidence="5" id="KW-1185">Reference proteome</keyword>
<dbReference type="InterPro" id="IPR036291">
    <property type="entry name" value="NAD(P)-bd_dom_sf"/>
</dbReference>
<dbReference type="RefSeq" id="WP_069032043.1">
    <property type="nucleotide sequence ID" value="NZ_MDKC01000001.1"/>
</dbReference>
<dbReference type="Gene3D" id="3.40.50.720">
    <property type="entry name" value="NAD(P)-binding Rossmann-like Domain"/>
    <property type="match status" value="2"/>
</dbReference>
<comment type="caution">
    <text evidence="4">The sequence shown here is derived from an EMBL/GenBank/DDBJ whole genome shotgun (WGS) entry which is preliminary data.</text>
</comment>
<dbReference type="Pfam" id="PF02826">
    <property type="entry name" value="2-Hacid_dh_C"/>
    <property type="match status" value="1"/>
</dbReference>
<dbReference type="Proteomes" id="UP000094580">
    <property type="component" value="Unassembled WGS sequence"/>
</dbReference>
<dbReference type="InterPro" id="IPR006140">
    <property type="entry name" value="D-isomer_DH_NAD-bd"/>
</dbReference>
<dbReference type="PANTHER" id="PTHR43333">
    <property type="entry name" value="2-HACID_DH_C DOMAIN-CONTAINING PROTEIN"/>
    <property type="match status" value="1"/>
</dbReference>
<keyword evidence="2" id="KW-0520">NAD</keyword>
<gene>
    <name evidence="4" type="ORF">BED47_01445</name>
</gene>
<evidence type="ECO:0000256" key="2">
    <source>
        <dbReference type="ARBA" id="ARBA00023027"/>
    </source>
</evidence>
<dbReference type="SUPFAM" id="SSF51735">
    <property type="entry name" value="NAD(P)-binding Rossmann-fold domains"/>
    <property type="match status" value="1"/>
</dbReference>
<evidence type="ECO:0000313" key="4">
    <source>
        <dbReference type="EMBL" id="ODG93863.1"/>
    </source>
</evidence>